<comment type="caution">
    <text evidence="2">The sequence shown here is derived from an EMBL/GenBank/DDBJ whole genome shotgun (WGS) entry which is preliminary data.</text>
</comment>
<accession>A0A942YV65</accession>
<evidence type="ECO:0000259" key="1">
    <source>
        <dbReference type="PROSITE" id="PS51819"/>
    </source>
</evidence>
<name>A0A942YV65_9BACI</name>
<dbReference type="SUPFAM" id="SSF54593">
    <property type="entry name" value="Glyoxalase/Bleomycin resistance protein/Dihydroxybiphenyl dioxygenase"/>
    <property type="match status" value="1"/>
</dbReference>
<dbReference type="Pfam" id="PF00903">
    <property type="entry name" value="Glyoxalase"/>
    <property type="match status" value="1"/>
</dbReference>
<dbReference type="PANTHER" id="PTHR36503:SF2">
    <property type="entry name" value="BLR2408 PROTEIN"/>
    <property type="match status" value="1"/>
</dbReference>
<dbReference type="PANTHER" id="PTHR36503">
    <property type="entry name" value="BLR2520 PROTEIN"/>
    <property type="match status" value="1"/>
</dbReference>
<dbReference type="InterPro" id="IPR037523">
    <property type="entry name" value="VOC_core"/>
</dbReference>
<gene>
    <name evidence="2" type="ORF">KHA99_15310</name>
</gene>
<dbReference type="AlphaFoldDB" id="A0A942YV65"/>
<sequence length="136" mass="15101">MPNYLWVNLPVKDMNRAVEFYKGLGFPVDTQPNSNQAKVIVGDNQVNVMLFQDSIFKNFTRSTITDTKQSAEVLFSIGAESREEVDDMAKKAVASGGTVFAEPGENQGWLYGCGIADPDGHRWNALYMDMSKMPKA</sequence>
<dbReference type="InterPro" id="IPR004360">
    <property type="entry name" value="Glyas_Fos-R_dOase_dom"/>
</dbReference>
<dbReference type="Proteomes" id="UP000679749">
    <property type="component" value="Unassembled WGS sequence"/>
</dbReference>
<proteinExistence type="predicted"/>
<reference evidence="2" key="1">
    <citation type="submission" date="2021-05" db="EMBL/GenBank/DDBJ databases">
        <title>Novel Bacillus species.</title>
        <authorList>
            <person name="Liu G."/>
        </authorList>
    </citation>
    <scope>NUCLEOTIDE SEQUENCE</scope>
    <source>
        <strain evidence="2">FJAT-49825</strain>
    </source>
</reference>
<dbReference type="RefSeq" id="WP_213118342.1">
    <property type="nucleotide sequence ID" value="NZ_JAGYPF010000003.1"/>
</dbReference>
<keyword evidence="3" id="KW-1185">Reference proteome</keyword>
<dbReference type="Gene3D" id="3.10.180.10">
    <property type="entry name" value="2,3-Dihydroxybiphenyl 1,2-Dioxygenase, domain 1"/>
    <property type="match status" value="1"/>
</dbReference>
<protein>
    <submittedName>
        <fullName evidence="2">VOC family protein</fullName>
    </submittedName>
</protein>
<feature type="domain" description="VOC" evidence="1">
    <location>
        <begin position="3"/>
        <end position="128"/>
    </location>
</feature>
<evidence type="ECO:0000313" key="2">
    <source>
        <dbReference type="EMBL" id="MBS4213824.1"/>
    </source>
</evidence>
<dbReference type="PROSITE" id="PS51819">
    <property type="entry name" value="VOC"/>
    <property type="match status" value="1"/>
</dbReference>
<evidence type="ECO:0000313" key="3">
    <source>
        <dbReference type="Proteomes" id="UP000679749"/>
    </source>
</evidence>
<organism evidence="2 3">
    <name type="scientific">Neobacillus rhizophilus</name>
    <dbReference type="NCBI Taxonomy" id="2833579"/>
    <lineage>
        <taxon>Bacteria</taxon>
        <taxon>Bacillati</taxon>
        <taxon>Bacillota</taxon>
        <taxon>Bacilli</taxon>
        <taxon>Bacillales</taxon>
        <taxon>Bacillaceae</taxon>
        <taxon>Neobacillus</taxon>
    </lineage>
</organism>
<dbReference type="EMBL" id="JAGYPF010000003">
    <property type="protein sequence ID" value="MBS4213824.1"/>
    <property type="molecule type" value="Genomic_DNA"/>
</dbReference>
<dbReference type="InterPro" id="IPR029068">
    <property type="entry name" value="Glyas_Bleomycin-R_OHBP_Dase"/>
</dbReference>